<accession>A0A2S5B4B8</accession>
<dbReference type="AlphaFoldDB" id="A0A2S5B4B8"/>
<gene>
    <name evidence="1" type="ORF">BMF94_5310</name>
</gene>
<name>A0A2S5B4B8_9BASI</name>
<organism evidence="1 2">
    <name type="scientific">Rhodotorula taiwanensis</name>
    <dbReference type="NCBI Taxonomy" id="741276"/>
    <lineage>
        <taxon>Eukaryota</taxon>
        <taxon>Fungi</taxon>
        <taxon>Dikarya</taxon>
        <taxon>Basidiomycota</taxon>
        <taxon>Pucciniomycotina</taxon>
        <taxon>Microbotryomycetes</taxon>
        <taxon>Sporidiobolales</taxon>
        <taxon>Sporidiobolaceae</taxon>
        <taxon>Rhodotorula</taxon>
    </lineage>
</organism>
<proteinExistence type="predicted"/>
<evidence type="ECO:0000313" key="2">
    <source>
        <dbReference type="Proteomes" id="UP000237144"/>
    </source>
</evidence>
<dbReference type="EMBL" id="PJQD01000075">
    <property type="protein sequence ID" value="POY71617.1"/>
    <property type="molecule type" value="Genomic_DNA"/>
</dbReference>
<keyword evidence="2" id="KW-1185">Reference proteome</keyword>
<dbReference type="OrthoDB" id="10575492at2759"/>
<dbReference type="Proteomes" id="UP000237144">
    <property type="component" value="Unassembled WGS sequence"/>
</dbReference>
<sequence length="447" mass="49908">MPHPEQRSGDHSAHFDPRTDRSLSVAECSTFCAIAGPASQMTVAAVIAQTYETLIRDRLPEAARAQLPRDDLRFGGLVGINVLRRHAELWPATRDERSFIPADLFDLGLPKRLVPLQVERHYLHAENGGDAQRKARVIGDGLQTWPSLLQAVQRRVDQAFAPGDRNLHSPSVDPVYRSFANLAAEPSVRHALGEGTHLLLPRCKLDETGWMNWSTPVQLYGVRDSLPDFHDKVPPEDVVSTQVFVPVLSPHGRSFVEVHTYAGKWLAIIALSTLVNAELRMGQLAADQATERTATLDKWAVALLELVILFRLHSEADDTIGYLNRVPPPLVSATWTSLGRTVHSVDETLYATIRDSLERRQLEGQAASDDYDTVSWGSFAECSSSLEGWIRATCKVDVPGLLGQRERYLRSICGEARIFFEYLNHEFRHETPGPYHPQARQATHASR</sequence>
<protein>
    <submittedName>
        <fullName evidence="1">Uncharacterized protein</fullName>
    </submittedName>
</protein>
<evidence type="ECO:0000313" key="1">
    <source>
        <dbReference type="EMBL" id="POY71617.1"/>
    </source>
</evidence>
<reference evidence="1 2" key="1">
    <citation type="journal article" date="2018" name="Front. Microbiol.">
        <title>Prospects for Fungal Bioremediation of Acidic Radioactive Waste Sites: Characterization and Genome Sequence of Rhodotorula taiwanensis MD1149.</title>
        <authorList>
            <person name="Tkavc R."/>
            <person name="Matrosova V.Y."/>
            <person name="Grichenko O.E."/>
            <person name="Gostincar C."/>
            <person name="Volpe R.P."/>
            <person name="Klimenkova P."/>
            <person name="Gaidamakova E.K."/>
            <person name="Zhou C.E."/>
            <person name="Stewart B.J."/>
            <person name="Lyman M.G."/>
            <person name="Malfatti S.A."/>
            <person name="Rubinfeld B."/>
            <person name="Courtot M."/>
            <person name="Singh J."/>
            <person name="Dalgard C.L."/>
            <person name="Hamilton T."/>
            <person name="Frey K.G."/>
            <person name="Gunde-Cimerman N."/>
            <person name="Dugan L."/>
            <person name="Daly M.J."/>
        </authorList>
    </citation>
    <scope>NUCLEOTIDE SEQUENCE [LARGE SCALE GENOMIC DNA]</scope>
    <source>
        <strain evidence="1 2">MD1149</strain>
    </source>
</reference>
<comment type="caution">
    <text evidence="1">The sequence shown here is derived from an EMBL/GenBank/DDBJ whole genome shotgun (WGS) entry which is preliminary data.</text>
</comment>